<dbReference type="RefSeq" id="WP_010914131.1">
    <property type="nucleotide sequence ID" value="NC_002678.2"/>
</dbReference>
<dbReference type="eggNOG" id="ENOG5033SMS">
    <property type="taxonomic scope" value="Bacteria"/>
</dbReference>
<feature type="coiled-coil region" evidence="1">
    <location>
        <begin position="314"/>
        <end position="341"/>
    </location>
</feature>
<dbReference type="Proteomes" id="UP000000552">
    <property type="component" value="Chromosome"/>
</dbReference>
<proteinExistence type="predicted"/>
<evidence type="ECO:0000313" key="3">
    <source>
        <dbReference type="EMBL" id="BAB52818.1"/>
    </source>
</evidence>
<protein>
    <submittedName>
        <fullName evidence="3">Mlr6547 protein</fullName>
    </submittedName>
</protein>
<feature type="compositionally biased region" description="Basic and acidic residues" evidence="2">
    <location>
        <begin position="355"/>
        <end position="365"/>
    </location>
</feature>
<evidence type="ECO:0000313" key="4">
    <source>
        <dbReference type="Proteomes" id="UP000000552"/>
    </source>
</evidence>
<evidence type="ECO:0000256" key="1">
    <source>
        <dbReference type="SAM" id="Coils"/>
    </source>
</evidence>
<feature type="region of interest" description="Disordered" evidence="2">
    <location>
        <begin position="1"/>
        <end position="38"/>
    </location>
</feature>
<reference evidence="3 4" key="1">
    <citation type="journal article" date="2000" name="DNA Res.">
        <title>Complete genome structure of the nitrogen-fixing symbiotic bacterium Mesorhizobium loti.</title>
        <authorList>
            <person name="Kaneko T."/>
            <person name="Nakamura Y."/>
            <person name="Sato S."/>
            <person name="Asamizu E."/>
            <person name="Kato T."/>
            <person name="Sasamoto S."/>
            <person name="Watanabe A."/>
            <person name="Idesawa K."/>
            <person name="Ishikawa A."/>
            <person name="Kawashima K."/>
            <person name="Kimura T."/>
            <person name="Kishida Y."/>
            <person name="Kiyokawa C."/>
            <person name="Kohara M."/>
            <person name="Matsumoto M."/>
            <person name="Matsuno A."/>
            <person name="Mochizuki Y."/>
            <person name="Nakayama S."/>
            <person name="Nakazaki N."/>
            <person name="Shimpo S."/>
            <person name="Sugimoto M."/>
            <person name="Takeuchi C."/>
            <person name="Yamada M."/>
            <person name="Tabata S."/>
        </authorList>
    </citation>
    <scope>NUCLEOTIDE SEQUENCE [LARGE SCALE GENOMIC DNA]</scope>
    <source>
        <strain evidence="4">LMG 29417 / CECT 9101 / MAFF 303099</strain>
    </source>
</reference>
<dbReference type="PATRIC" id="fig|266835.9.peg.5197"/>
<name>Q988X9_RHILO</name>
<evidence type="ECO:0000256" key="2">
    <source>
        <dbReference type="SAM" id="MobiDB-lite"/>
    </source>
</evidence>
<sequence>MTEDANQDHCSPKDQGNPGKPGKKCEPLDPGPKAPSLPELPKWPEACCCPSKPPATGTCLDDLIDEQAKLVSEAEQAKAFKAELEDLLKKAKAAKLEYTNEKFKDFSERWEKEDALIVDLIHKLVCAVPCWWCLIECEVCPLLYAIRDTELRLDGDGALTDKVYSLRDLRYWQERNRDAKAAVFDRIKKVLAAWEKPATTIDKNLADNWKQIEEVRKIIATESARAVLLVFLKLVPMHLAIAPRGATSKIESEYLSFCGCDKGTPDDCCGPDVGVLSMRDRLIGPQPYIVPPDKFFDIICCLATERYLPAKNQLAAATSDLAATEAAIKRATTDLEQKKSSVEADYKANVSNPVDCDKYKRRDGGDCGCGPKTSSSQSSSGDLAVR</sequence>
<feature type="compositionally biased region" description="Basic and acidic residues" evidence="2">
    <location>
        <begin position="1"/>
        <end position="12"/>
    </location>
</feature>
<gene>
    <name evidence="3" type="ordered locus">mlr6547</name>
</gene>
<keyword evidence="1" id="KW-0175">Coiled coil</keyword>
<organism evidence="3 4">
    <name type="scientific">Mesorhizobium japonicum (strain LMG 29417 / CECT 9101 / MAFF 303099)</name>
    <name type="common">Mesorhizobium loti (strain MAFF 303099)</name>
    <dbReference type="NCBI Taxonomy" id="266835"/>
    <lineage>
        <taxon>Bacteria</taxon>
        <taxon>Pseudomonadati</taxon>
        <taxon>Pseudomonadota</taxon>
        <taxon>Alphaproteobacteria</taxon>
        <taxon>Hyphomicrobiales</taxon>
        <taxon>Phyllobacteriaceae</taxon>
        <taxon>Mesorhizobium</taxon>
    </lineage>
</organism>
<accession>Q988X9</accession>
<dbReference type="EMBL" id="BA000012">
    <property type="protein sequence ID" value="BAB52818.1"/>
    <property type="molecule type" value="Genomic_DNA"/>
</dbReference>
<feature type="region of interest" description="Disordered" evidence="2">
    <location>
        <begin position="353"/>
        <end position="386"/>
    </location>
</feature>
<dbReference type="AlphaFoldDB" id="Q988X9"/>
<dbReference type="HOGENOM" id="CLU_715471_0_0_5"/>
<dbReference type="KEGG" id="mlo:mlr6547"/>
<feature type="coiled-coil region" evidence="1">
    <location>
        <begin position="70"/>
        <end position="101"/>
    </location>
</feature>